<gene>
    <name evidence="2" type="ORF">PHMEG_00015937</name>
</gene>
<dbReference type="OrthoDB" id="435413at2759"/>
<name>A0A225W146_9STRA</name>
<dbReference type="EMBL" id="NBNE01002229">
    <property type="protein sequence ID" value="OWZ11094.1"/>
    <property type="molecule type" value="Genomic_DNA"/>
</dbReference>
<organism evidence="2 3">
    <name type="scientific">Phytophthora megakarya</name>
    <dbReference type="NCBI Taxonomy" id="4795"/>
    <lineage>
        <taxon>Eukaryota</taxon>
        <taxon>Sar</taxon>
        <taxon>Stramenopiles</taxon>
        <taxon>Oomycota</taxon>
        <taxon>Peronosporomycetes</taxon>
        <taxon>Peronosporales</taxon>
        <taxon>Peronosporaceae</taxon>
        <taxon>Phytophthora</taxon>
    </lineage>
</organism>
<accession>A0A225W146</accession>
<evidence type="ECO:0000256" key="1">
    <source>
        <dbReference type="SAM" id="MobiDB-lite"/>
    </source>
</evidence>
<keyword evidence="3" id="KW-1185">Reference proteome</keyword>
<dbReference type="Proteomes" id="UP000198211">
    <property type="component" value="Unassembled WGS sequence"/>
</dbReference>
<dbReference type="SUPFAM" id="SSF48452">
    <property type="entry name" value="TPR-like"/>
    <property type="match status" value="1"/>
</dbReference>
<proteinExistence type="predicted"/>
<evidence type="ECO:0000313" key="2">
    <source>
        <dbReference type="EMBL" id="OWZ11094.1"/>
    </source>
</evidence>
<protein>
    <submittedName>
        <fullName evidence="2">Uncharacterized protein</fullName>
    </submittedName>
</protein>
<reference evidence="3" key="1">
    <citation type="submission" date="2017-03" db="EMBL/GenBank/DDBJ databases">
        <title>Phytopthora megakarya and P. palmivora, two closely related causual agents of cacao black pod achieved similar genome size and gene model numbers by different mechanisms.</title>
        <authorList>
            <person name="Ali S."/>
            <person name="Shao J."/>
            <person name="Larry D.J."/>
            <person name="Kronmiller B."/>
            <person name="Shen D."/>
            <person name="Strem M.D."/>
            <person name="Melnick R.L."/>
            <person name="Guiltinan M.J."/>
            <person name="Tyler B.M."/>
            <person name="Meinhardt L.W."/>
            <person name="Bailey B.A."/>
        </authorList>
    </citation>
    <scope>NUCLEOTIDE SEQUENCE [LARGE SCALE GENOMIC DNA]</scope>
    <source>
        <strain evidence="3">zdho120</strain>
    </source>
</reference>
<dbReference type="Pfam" id="PF14559">
    <property type="entry name" value="TPR_19"/>
    <property type="match status" value="1"/>
</dbReference>
<dbReference type="Gene3D" id="1.25.40.10">
    <property type="entry name" value="Tetratricopeptide repeat domain"/>
    <property type="match status" value="2"/>
</dbReference>
<sequence>MRLYVHFELPDKAALAWTKRVTLPPPDDPSACPSVRSVLRCFFSAYNAKFRNKTPPELENVDVFVEFHQNAATRRRLESVDVPIAALGSSGDCTDNRVLMSSETCDFELVVTPKDPQMRSLGPESPPALKPKQKSTIQVTKHEEDKQDPKLRGVLGLAASLMTQKRFRAARELYTDVVMKLEPQNPEASVALGDILAANGHHEEAVEKYFLKCWKVHGGDECGCKSHAKLAFTSALRVAKCYIELEKFHEAVEILDEAQSFLLVNSGNGVSMGKDNTKVFFSDTIERLWMEEQTDVLKAQALYETRDFDHQEEAISLVMRLLPDLSAPKLNLNALLLYARMAHDRGKKSEALSMVLRVLVGKSDDRKVKETLVSLLTGAGSMECLKRTVLPDSPSAGAVYAFIGTILKDFSAVEMSLVCYQEAQASDVQNGSYALNHAHALETCCRYANAYDLLVSFFHKNCTLSVGNGEVGEAYLQAGAFVRVLDQANAWKASVESDLEHWWKVDWVSDRGGYANVIPPPSESIVEGVKVPLNLNAIQSTKMGVSALSDKELDLLACFFTVVKILFINGRISVLPALIYMLEPLRLGRELHRTTIRNEQAYYACIVQLLSLETKLVLHPPHASINCEAAPNVIYVCGDSHTLATAWRTINVHGQSTLLCPALVTGLKHWHLRKESTFYPKLNFWNVVERIPIKSRVIFLFGEIDCREGILDAVEKCKYETIVEGMKHTIDIFLEVLAVVVEKYEFEVFIHPVVPVLDETRTLVHQYNKIFRCNVAKSTICKYVVIVVLVICV</sequence>
<dbReference type="InterPro" id="IPR011990">
    <property type="entry name" value="TPR-like_helical_dom_sf"/>
</dbReference>
<evidence type="ECO:0000313" key="3">
    <source>
        <dbReference type="Proteomes" id="UP000198211"/>
    </source>
</evidence>
<dbReference type="AlphaFoldDB" id="A0A225W146"/>
<feature type="region of interest" description="Disordered" evidence="1">
    <location>
        <begin position="115"/>
        <end position="145"/>
    </location>
</feature>
<comment type="caution">
    <text evidence="2">The sequence shown here is derived from an EMBL/GenBank/DDBJ whole genome shotgun (WGS) entry which is preliminary data.</text>
</comment>